<proteinExistence type="predicted"/>
<organism evidence="2 3">
    <name type="scientific">Lithospermum erythrorhizon</name>
    <name type="common">Purple gromwell</name>
    <name type="synonym">Lithospermum officinale var. erythrorhizon</name>
    <dbReference type="NCBI Taxonomy" id="34254"/>
    <lineage>
        <taxon>Eukaryota</taxon>
        <taxon>Viridiplantae</taxon>
        <taxon>Streptophyta</taxon>
        <taxon>Embryophyta</taxon>
        <taxon>Tracheophyta</taxon>
        <taxon>Spermatophyta</taxon>
        <taxon>Magnoliopsida</taxon>
        <taxon>eudicotyledons</taxon>
        <taxon>Gunneridae</taxon>
        <taxon>Pentapetalae</taxon>
        <taxon>asterids</taxon>
        <taxon>lamiids</taxon>
        <taxon>Boraginales</taxon>
        <taxon>Boraginaceae</taxon>
        <taxon>Boraginoideae</taxon>
        <taxon>Lithospermeae</taxon>
        <taxon>Lithospermum</taxon>
    </lineage>
</organism>
<comment type="caution">
    <text evidence="2">The sequence shown here is derived from an EMBL/GenBank/DDBJ whole genome shotgun (WGS) entry which is preliminary data.</text>
</comment>
<keyword evidence="1" id="KW-0472">Membrane</keyword>
<keyword evidence="3" id="KW-1185">Reference proteome</keyword>
<keyword evidence="1" id="KW-0812">Transmembrane</keyword>
<dbReference type="AlphaFoldDB" id="A0AAV3QA70"/>
<accession>A0AAV3QA70</accession>
<dbReference type="Proteomes" id="UP001454036">
    <property type="component" value="Unassembled WGS sequence"/>
</dbReference>
<keyword evidence="1" id="KW-1133">Transmembrane helix</keyword>
<evidence type="ECO:0000256" key="1">
    <source>
        <dbReference type="SAM" id="Phobius"/>
    </source>
</evidence>
<feature type="transmembrane region" description="Helical" evidence="1">
    <location>
        <begin position="106"/>
        <end position="125"/>
    </location>
</feature>
<dbReference type="EMBL" id="BAABME010020456">
    <property type="protein sequence ID" value="GAA0160463.1"/>
    <property type="molecule type" value="Genomic_DNA"/>
</dbReference>
<sequence length="177" mass="19831">MITIGSLWGHSTPSNSFREKDRSGNWGCAPTVTTYISRFTYARLALLESPPPHLPPEITFSLPMILGGPSGDLDPFLSKRLFTLWVSLWTYYFRCPLVDELLNLNLYVSAIIRVMSMIFVILLELSHMPLILRVFCRGGRATSACPLFPRIHSRLRCSGGLSTQLSPSSAFSDSWTC</sequence>
<name>A0AAV3QA70_LITER</name>
<evidence type="ECO:0000313" key="2">
    <source>
        <dbReference type="EMBL" id="GAA0160463.1"/>
    </source>
</evidence>
<protein>
    <submittedName>
        <fullName evidence="2">Uncharacterized protein</fullName>
    </submittedName>
</protein>
<evidence type="ECO:0000313" key="3">
    <source>
        <dbReference type="Proteomes" id="UP001454036"/>
    </source>
</evidence>
<gene>
    <name evidence="2" type="ORF">LIER_39047</name>
</gene>
<reference evidence="2 3" key="1">
    <citation type="submission" date="2024-01" db="EMBL/GenBank/DDBJ databases">
        <title>The complete chloroplast genome sequence of Lithospermum erythrorhizon: insights into the phylogenetic relationship among Boraginaceae species and the maternal lineages of purple gromwells.</title>
        <authorList>
            <person name="Okada T."/>
            <person name="Watanabe K."/>
        </authorList>
    </citation>
    <scope>NUCLEOTIDE SEQUENCE [LARGE SCALE GENOMIC DNA]</scope>
</reference>